<name>A0A6C0E1Z7_9ZZZZ</name>
<proteinExistence type="predicted"/>
<dbReference type="EMBL" id="MN739717">
    <property type="protein sequence ID" value="QHT22641.1"/>
    <property type="molecule type" value="Genomic_DNA"/>
</dbReference>
<organism evidence="1">
    <name type="scientific">viral metagenome</name>
    <dbReference type="NCBI Taxonomy" id="1070528"/>
    <lineage>
        <taxon>unclassified sequences</taxon>
        <taxon>metagenomes</taxon>
        <taxon>organismal metagenomes</taxon>
    </lineage>
</organism>
<dbReference type="AlphaFoldDB" id="A0A6C0E1Z7"/>
<protein>
    <submittedName>
        <fullName evidence="1">Uncharacterized protein</fullName>
    </submittedName>
</protein>
<accession>A0A6C0E1Z7</accession>
<reference evidence="1" key="1">
    <citation type="journal article" date="2020" name="Nature">
        <title>Giant virus diversity and host interactions through global metagenomics.</title>
        <authorList>
            <person name="Schulz F."/>
            <person name="Roux S."/>
            <person name="Paez-Espino D."/>
            <person name="Jungbluth S."/>
            <person name="Walsh D.A."/>
            <person name="Denef V.J."/>
            <person name="McMahon K.D."/>
            <person name="Konstantinidis K.T."/>
            <person name="Eloe-Fadrosh E.A."/>
            <person name="Kyrpides N.C."/>
            <person name="Woyke T."/>
        </authorList>
    </citation>
    <scope>NUCLEOTIDE SEQUENCE</scope>
    <source>
        <strain evidence="1">GVMAG-M-3300023179-111</strain>
    </source>
</reference>
<sequence>MCFCEFFINCVCVLNKKYFKNTNLEKEVLSF</sequence>
<evidence type="ECO:0000313" key="1">
    <source>
        <dbReference type="EMBL" id="QHT22641.1"/>
    </source>
</evidence>